<dbReference type="GO" id="GO:0003723">
    <property type="term" value="F:RNA binding"/>
    <property type="evidence" value="ECO:0007669"/>
    <property type="project" value="UniProtKB-UniRule"/>
</dbReference>
<dbReference type="InterPro" id="IPR049560">
    <property type="entry name" value="MeTrfase_RsmB-F_NOP2_cat"/>
</dbReference>
<comment type="catalytic activity">
    <reaction evidence="12">
        <text>cytidine(967) in 16S rRNA + S-adenosyl-L-methionine = 5-methylcytidine(967) in 16S rRNA + S-adenosyl-L-homocysteine + H(+)</text>
        <dbReference type="Rhea" id="RHEA:42748"/>
        <dbReference type="Rhea" id="RHEA-COMP:10219"/>
        <dbReference type="Rhea" id="RHEA-COMP:10220"/>
        <dbReference type="ChEBI" id="CHEBI:15378"/>
        <dbReference type="ChEBI" id="CHEBI:57856"/>
        <dbReference type="ChEBI" id="CHEBI:59789"/>
        <dbReference type="ChEBI" id="CHEBI:74483"/>
        <dbReference type="ChEBI" id="CHEBI:82748"/>
        <dbReference type="EC" id="2.1.1.176"/>
    </reaction>
</comment>
<dbReference type="InterPro" id="IPR035926">
    <property type="entry name" value="NusB-like_sf"/>
</dbReference>
<dbReference type="InterPro" id="IPR023267">
    <property type="entry name" value="RCMT"/>
</dbReference>
<dbReference type="AlphaFoldDB" id="A0A947D4V5"/>
<dbReference type="PANTHER" id="PTHR22807">
    <property type="entry name" value="NOP2 YEAST -RELATED NOL1/NOP2/FMU SUN DOMAIN-CONTAINING"/>
    <property type="match status" value="1"/>
</dbReference>
<gene>
    <name evidence="16" type="primary">rsmB</name>
    <name evidence="16" type="ORF">KL771_09060</name>
</gene>
<keyword evidence="8 13" id="KW-0949">S-adenosyl-L-methionine</keyword>
<feature type="region of interest" description="Disordered" evidence="14">
    <location>
        <begin position="1"/>
        <end position="29"/>
    </location>
</feature>
<comment type="function">
    <text evidence="1">Specifically methylates the cytosine at position 967 (m5C967) of 16S rRNA.</text>
</comment>
<keyword evidence="9 13" id="KW-0694">RNA-binding</keyword>
<evidence type="ECO:0000313" key="16">
    <source>
        <dbReference type="EMBL" id="MBT9289601.1"/>
    </source>
</evidence>
<keyword evidence="4" id="KW-0963">Cytoplasm</keyword>
<feature type="domain" description="SAM-dependent MTase RsmB/NOP-type" evidence="15">
    <location>
        <begin position="185"/>
        <end position="465"/>
    </location>
</feature>
<evidence type="ECO:0000256" key="9">
    <source>
        <dbReference type="ARBA" id="ARBA00022884"/>
    </source>
</evidence>
<dbReference type="Proteomes" id="UP000766595">
    <property type="component" value="Unassembled WGS sequence"/>
</dbReference>
<evidence type="ECO:0000256" key="7">
    <source>
        <dbReference type="ARBA" id="ARBA00022679"/>
    </source>
</evidence>
<evidence type="ECO:0000256" key="5">
    <source>
        <dbReference type="ARBA" id="ARBA00022552"/>
    </source>
</evidence>
<keyword evidence="5" id="KW-0698">rRNA processing</keyword>
<dbReference type="EC" id="2.1.1.176" evidence="3"/>
<keyword evidence="7 13" id="KW-0808">Transferase</keyword>
<dbReference type="NCBIfam" id="TIGR00563">
    <property type="entry name" value="rsmB"/>
    <property type="match status" value="1"/>
</dbReference>
<proteinExistence type="inferred from homology"/>
<evidence type="ECO:0000256" key="2">
    <source>
        <dbReference type="ARBA" id="ARBA00004496"/>
    </source>
</evidence>
<feature type="binding site" evidence="13">
    <location>
        <position position="324"/>
    </location>
    <ligand>
        <name>S-adenosyl-L-methionine</name>
        <dbReference type="ChEBI" id="CHEBI:59789"/>
    </ligand>
</feature>
<feature type="binding site" evidence="13">
    <location>
        <position position="297"/>
    </location>
    <ligand>
        <name>S-adenosyl-L-methionine</name>
        <dbReference type="ChEBI" id="CHEBI:59789"/>
    </ligand>
</feature>
<comment type="caution">
    <text evidence="16">The sequence shown here is derived from an EMBL/GenBank/DDBJ whole genome shotgun (WGS) entry which is preliminary data.</text>
</comment>
<dbReference type="FunFam" id="3.40.50.150:FF:000257">
    <property type="entry name" value="16S rRNA methyltransferase"/>
    <property type="match status" value="1"/>
</dbReference>
<dbReference type="PROSITE" id="PS51686">
    <property type="entry name" value="SAM_MT_RSMB_NOP"/>
    <property type="match status" value="1"/>
</dbReference>
<feature type="compositionally biased region" description="Basic and acidic residues" evidence="14">
    <location>
        <begin position="1"/>
        <end position="12"/>
    </location>
</feature>
<protein>
    <recommendedName>
        <fullName evidence="3">16S rRNA (cytosine(967)-C(5))-methyltransferase</fullName>
        <ecNumber evidence="3">2.1.1.176</ecNumber>
    </recommendedName>
    <alternativeName>
        <fullName evidence="10">16S rRNA m5C967 methyltransferase</fullName>
    </alternativeName>
    <alternativeName>
        <fullName evidence="11">rRNA (cytosine-C(5)-)-methyltransferase RsmB</fullName>
    </alternativeName>
</protein>
<dbReference type="Pfam" id="PF01029">
    <property type="entry name" value="NusB"/>
    <property type="match status" value="1"/>
</dbReference>
<comment type="subcellular location">
    <subcellularLocation>
        <location evidence="2">Cytoplasm</location>
    </subcellularLocation>
</comment>
<feature type="binding site" evidence="13">
    <location>
        <position position="340"/>
    </location>
    <ligand>
        <name>S-adenosyl-L-methionine</name>
        <dbReference type="ChEBI" id="CHEBI:59789"/>
    </ligand>
</feature>
<evidence type="ECO:0000256" key="1">
    <source>
        <dbReference type="ARBA" id="ARBA00002724"/>
    </source>
</evidence>
<dbReference type="InterPro" id="IPR004573">
    <property type="entry name" value="rRNA_ssu_MeTfrase_B"/>
</dbReference>
<dbReference type="GO" id="GO:0008649">
    <property type="term" value="F:rRNA methyltransferase activity"/>
    <property type="evidence" value="ECO:0007669"/>
    <property type="project" value="InterPro"/>
</dbReference>
<evidence type="ECO:0000256" key="8">
    <source>
        <dbReference type="ARBA" id="ARBA00022691"/>
    </source>
</evidence>
<evidence type="ECO:0000256" key="4">
    <source>
        <dbReference type="ARBA" id="ARBA00022490"/>
    </source>
</evidence>
<evidence type="ECO:0000256" key="12">
    <source>
        <dbReference type="ARBA" id="ARBA00047283"/>
    </source>
</evidence>
<dbReference type="InterPro" id="IPR006027">
    <property type="entry name" value="NusB_RsmB_TIM44"/>
</dbReference>
<accession>A0A947D4V5</accession>
<dbReference type="GO" id="GO:0006355">
    <property type="term" value="P:regulation of DNA-templated transcription"/>
    <property type="evidence" value="ECO:0007669"/>
    <property type="project" value="InterPro"/>
</dbReference>
<keyword evidence="17" id="KW-1185">Reference proteome</keyword>
<dbReference type="Gene3D" id="1.10.940.10">
    <property type="entry name" value="NusB-like"/>
    <property type="match status" value="1"/>
</dbReference>
<name>A0A947D4V5_9HYPH</name>
<dbReference type="Gene3D" id="3.40.50.150">
    <property type="entry name" value="Vaccinia Virus protein VP39"/>
    <property type="match status" value="1"/>
</dbReference>
<evidence type="ECO:0000256" key="6">
    <source>
        <dbReference type="ARBA" id="ARBA00022603"/>
    </source>
</evidence>
<evidence type="ECO:0000256" key="11">
    <source>
        <dbReference type="ARBA" id="ARBA00031088"/>
    </source>
</evidence>
<evidence type="ECO:0000256" key="13">
    <source>
        <dbReference type="PROSITE-ProRule" id="PRU01023"/>
    </source>
</evidence>
<dbReference type="InterPro" id="IPR001678">
    <property type="entry name" value="MeTrfase_RsmB-F_NOP2_dom"/>
</dbReference>
<dbReference type="PRINTS" id="PR02008">
    <property type="entry name" value="RCMTFAMILY"/>
</dbReference>
<evidence type="ECO:0000313" key="17">
    <source>
        <dbReference type="Proteomes" id="UP000766595"/>
    </source>
</evidence>
<feature type="binding site" evidence="13">
    <location>
        <begin position="276"/>
        <end position="282"/>
    </location>
    <ligand>
        <name>S-adenosyl-L-methionine</name>
        <dbReference type="ChEBI" id="CHEBI:59789"/>
    </ligand>
</feature>
<dbReference type="InterPro" id="IPR029063">
    <property type="entry name" value="SAM-dependent_MTases_sf"/>
</dbReference>
<reference evidence="16 17" key="1">
    <citation type="submission" date="2021-06" db="EMBL/GenBank/DDBJ databases">
        <authorList>
            <person name="Grouzdev D.S."/>
            <person name="Koziaeva V."/>
        </authorList>
    </citation>
    <scope>NUCLEOTIDE SEQUENCE [LARGE SCALE GENOMIC DNA]</scope>
    <source>
        <strain evidence="16 17">22</strain>
    </source>
</reference>
<dbReference type="SUPFAM" id="SSF53335">
    <property type="entry name" value="S-adenosyl-L-methionine-dependent methyltransferases"/>
    <property type="match status" value="1"/>
</dbReference>
<organism evidence="16 17">
    <name type="scientific">Prosthecodimorpha staleyi</name>
    <dbReference type="NCBI Taxonomy" id="2840188"/>
    <lineage>
        <taxon>Bacteria</taxon>
        <taxon>Pseudomonadati</taxon>
        <taxon>Pseudomonadota</taxon>
        <taxon>Alphaproteobacteria</taxon>
        <taxon>Hyphomicrobiales</taxon>
        <taxon>Ancalomicrobiaceae</taxon>
        <taxon>Prosthecodimorpha</taxon>
    </lineage>
</organism>
<keyword evidence="6 13" id="KW-0489">Methyltransferase</keyword>
<dbReference type="Pfam" id="PF01189">
    <property type="entry name" value="Methyltr_RsmB-F"/>
    <property type="match status" value="1"/>
</dbReference>
<dbReference type="SUPFAM" id="SSF48013">
    <property type="entry name" value="NusB-like"/>
    <property type="match status" value="1"/>
</dbReference>
<evidence type="ECO:0000256" key="14">
    <source>
        <dbReference type="SAM" id="MobiDB-lite"/>
    </source>
</evidence>
<feature type="active site" description="Nucleophile" evidence="13">
    <location>
        <position position="393"/>
    </location>
</feature>
<dbReference type="GO" id="GO:0005737">
    <property type="term" value="C:cytoplasm"/>
    <property type="evidence" value="ECO:0007669"/>
    <property type="project" value="UniProtKB-SubCell"/>
</dbReference>
<evidence type="ECO:0000256" key="10">
    <source>
        <dbReference type="ARBA" id="ARBA00030399"/>
    </source>
</evidence>
<evidence type="ECO:0000256" key="3">
    <source>
        <dbReference type="ARBA" id="ARBA00012140"/>
    </source>
</evidence>
<sequence>MSRAPETRDRPRGSFRPKAHGKPVGLPPIPGLAARRAATDLIGRVLDGGRPLDLELDTMAAQGAFRGLEPRDRALVRALVGTTLRRLGQIDHALSRLIDKPLPEKAARARAILRIGAAQLLFMDVPDHAAVSLAVDLAGEDRLGRPWKGLINGVLRGLARRRDEILESQDPERLNTPDWLLRRWIVNYGAERAQAIATMHAAEPTLDLSVKGDPAGWAERLDGTVLPTGTVRRTAGGAVEQLDGFEDGEWWVQDAAAALPARLIGDVAGRRVADLCAAPGGKTAALALAGAKVTAVDISAERLKRLDQNLARLKLAGVETVVADLTGWDPAEPYDAVLLDAPCSATGTIRRHPDVAYLKDEADIAVLAATQAAILGRAADWVKPGGVLVYCTCSLEPEEGEAQIAAFLAAHPEYRRRPIEAQEIGGLAECITANGDMRTLPCHLAAEDLRLGGLDGFFAARLMRVA</sequence>
<comment type="similarity">
    <text evidence="13">Belongs to the class I-like SAM-binding methyltransferase superfamily. RsmB/NOP family.</text>
</comment>
<evidence type="ECO:0000259" key="15">
    <source>
        <dbReference type="PROSITE" id="PS51686"/>
    </source>
</evidence>
<dbReference type="EMBL" id="JAHHZF010000004">
    <property type="protein sequence ID" value="MBT9289601.1"/>
    <property type="molecule type" value="Genomic_DNA"/>
</dbReference>
<dbReference type="PANTHER" id="PTHR22807:SF61">
    <property type="entry name" value="NOL1_NOP2_SUN FAMILY PROTEIN _ ANTITERMINATION NUSB DOMAIN-CONTAINING PROTEIN"/>
    <property type="match status" value="1"/>
</dbReference>
<dbReference type="CDD" id="cd02440">
    <property type="entry name" value="AdoMet_MTases"/>
    <property type="match status" value="1"/>
</dbReference>